<evidence type="ECO:0000256" key="3">
    <source>
        <dbReference type="ARBA" id="ARBA00022679"/>
    </source>
</evidence>
<sequence length="841" mass="96971">MLSLSRREFARFRAGRAMGLLKGYPLTGLIAIPERAITNTMTRMNPSEGSEIPEERKWESYRLIVSNQQRQQVAIWTSAPSIRSLQTLQAQNIPKLRDDERINSSMSNLVFVGVMTAEKYLDTRAKAVYETWGRELPGRIAFFSSESSTVPENCPDLPLVPLPRVDDTYPPQKKSFMMLQYMWSTFGDRFEWFLRADDDVYVRTDRLETLLRSVDSRRAMYIGQAGRGNSEEFGLLSLEYDENFCMGGPGVVLSRETLRRIVPHIKYCLRHLYTTHEDVELGRCVKKYAGIPCTWSYEMQSILYHNSSGAQAFTGNLKKKEVHRAITLHPVKSPPHMYRLHNYMRGLRIQDLQQEKIHLHRDIHAMADKLGVNLETLKNYEIAEGVRLFPVDPNSEDYPGDTDTLGIPASLRSFKPATSDEVIPWDFLSKLEYSLTDSNPRRRIHSDVKEGLEDITREVIASINSYSRQRGRIVEERSALYGYRRVNSYGTDTILDLLLVYRKYRGRKVTLPVRRHVYLHQHFTGLEIRETVNGIEVSHQESDDKSIHNLLRGSFLNLNFNSQNEDPVQSKTINFILPLSGRYEIFQRFLQNYEDICLASGEKTSLLVVLYQHKSEDSFNKTINLIEHFKYKYRNAGIDILPVSGNFSRARALDLGASRFQADDLLLFIDVDIVFTNLALNRIRLNTLPGRRLYFPIVFSQYDPKVVYGETGRQDKFIINEISGHWRQYGFGIVSLYKRDYRAVGGLDLSIQGWGKEDVEFFEKAVKSGFDVFRAADRHLVHVYHEIECSRQLSSLQFSMCMGSKADTYAGIETLANMIYGNPDILRFAKERRQKRTNSAG</sequence>
<dbReference type="Gene3D" id="3.90.550.50">
    <property type="match status" value="1"/>
</dbReference>
<organism evidence="11 12">
    <name type="scientific">Ooceraea biroi</name>
    <name type="common">Clonal raider ant</name>
    <name type="synonym">Cerapachys biroi</name>
    <dbReference type="NCBI Taxonomy" id="2015173"/>
    <lineage>
        <taxon>Eukaryota</taxon>
        <taxon>Metazoa</taxon>
        <taxon>Ecdysozoa</taxon>
        <taxon>Arthropoda</taxon>
        <taxon>Hexapoda</taxon>
        <taxon>Insecta</taxon>
        <taxon>Pterygota</taxon>
        <taxon>Neoptera</taxon>
        <taxon>Endopterygota</taxon>
        <taxon>Hymenoptera</taxon>
        <taxon>Apocrita</taxon>
        <taxon>Aculeata</taxon>
        <taxon>Formicoidea</taxon>
        <taxon>Formicidae</taxon>
        <taxon>Dorylinae</taxon>
        <taxon>Ooceraea</taxon>
    </lineage>
</organism>
<comment type="subcellular location">
    <subcellularLocation>
        <location evidence="1 10">Golgi apparatus</location>
        <location evidence="1 10">Golgi stack membrane</location>
        <topology evidence="1 10">Single-pass type II membrane protein</topology>
    </subcellularLocation>
</comment>
<keyword evidence="7 10" id="KW-0333">Golgi apparatus</keyword>
<keyword evidence="9" id="KW-0325">Glycoprotein</keyword>
<keyword evidence="4" id="KW-0812">Transmembrane</keyword>
<name>A0A3L8E3L7_OOCBI</name>
<evidence type="ECO:0000313" key="11">
    <source>
        <dbReference type="EMBL" id="RLU27340.1"/>
    </source>
</evidence>
<dbReference type="EC" id="2.4.1.-" evidence="10"/>
<dbReference type="Pfam" id="PF05679">
    <property type="entry name" value="CHGN"/>
    <property type="match status" value="1"/>
</dbReference>
<dbReference type="InterPro" id="IPR008428">
    <property type="entry name" value="Chond_GalNAc"/>
</dbReference>
<dbReference type="AlphaFoldDB" id="A0A3L8E3L7"/>
<dbReference type="OrthoDB" id="431432at2759"/>
<dbReference type="EMBL" id="QOIP01000001">
    <property type="protein sequence ID" value="RLU27340.1"/>
    <property type="molecule type" value="Genomic_DNA"/>
</dbReference>
<dbReference type="Proteomes" id="UP000279307">
    <property type="component" value="Chromosome 1"/>
</dbReference>
<evidence type="ECO:0000313" key="12">
    <source>
        <dbReference type="Proteomes" id="UP000279307"/>
    </source>
</evidence>
<keyword evidence="5 10" id="KW-0735">Signal-anchor</keyword>
<dbReference type="Gene3D" id="3.90.550.10">
    <property type="entry name" value="Spore Coat Polysaccharide Biosynthesis Protein SpsA, Chain A"/>
    <property type="match status" value="1"/>
</dbReference>
<evidence type="ECO:0000256" key="2">
    <source>
        <dbReference type="ARBA" id="ARBA00009239"/>
    </source>
</evidence>
<evidence type="ECO:0000256" key="1">
    <source>
        <dbReference type="ARBA" id="ARBA00004447"/>
    </source>
</evidence>
<comment type="similarity">
    <text evidence="2 10">Belongs to the chondroitin N-acetylgalactosaminyltransferase family.</text>
</comment>
<dbReference type="PANTHER" id="PTHR12369">
    <property type="entry name" value="CHONDROITIN SYNTHASE"/>
    <property type="match status" value="1"/>
</dbReference>
<reference evidence="11 12" key="1">
    <citation type="journal article" date="2018" name="Genome Res.">
        <title>The genomic architecture and molecular evolution of ant odorant receptors.</title>
        <authorList>
            <person name="McKenzie S.K."/>
            <person name="Kronauer D.J.C."/>
        </authorList>
    </citation>
    <scope>NUCLEOTIDE SEQUENCE [LARGE SCALE GENOMIC DNA]</scope>
    <source>
        <strain evidence="11">Clonal line C1</strain>
    </source>
</reference>
<evidence type="ECO:0000256" key="4">
    <source>
        <dbReference type="ARBA" id="ARBA00022692"/>
    </source>
</evidence>
<keyword evidence="3 10" id="KW-0808">Transferase</keyword>
<dbReference type="GO" id="GO:0032580">
    <property type="term" value="C:Golgi cisterna membrane"/>
    <property type="evidence" value="ECO:0007669"/>
    <property type="project" value="UniProtKB-SubCell"/>
</dbReference>
<dbReference type="PANTHER" id="PTHR12369:SF11">
    <property type="entry name" value="HEXOSYLTRANSFERASE"/>
    <property type="match status" value="1"/>
</dbReference>
<dbReference type="SUPFAM" id="SSF53448">
    <property type="entry name" value="Nucleotide-diphospho-sugar transferases"/>
    <property type="match status" value="2"/>
</dbReference>
<protein>
    <recommendedName>
        <fullName evidence="10">Hexosyltransferase</fullName>
        <ecNumber evidence="10">2.4.1.-</ecNumber>
    </recommendedName>
</protein>
<gene>
    <name evidence="11" type="ORF">DMN91_001141</name>
</gene>
<keyword evidence="8" id="KW-0472">Membrane</keyword>
<evidence type="ECO:0000256" key="5">
    <source>
        <dbReference type="ARBA" id="ARBA00022968"/>
    </source>
</evidence>
<dbReference type="FunFam" id="3.90.550.50:FF:000004">
    <property type="entry name" value="Hexosyltransferase"/>
    <property type="match status" value="1"/>
</dbReference>
<evidence type="ECO:0000256" key="7">
    <source>
        <dbReference type="ARBA" id="ARBA00023034"/>
    </source>
</evidence>
<dbReference type="InterPro" id="IPR051227">
    <property type="entry name" value="CS_glycosyltransferase"/>
</dbReference>
<accession>A0A3L8E3L7</accession>
<dbReference type="InterPro" id="IPR029044">
    <property type="entry name" value="Nucleotide-diphossugar_trans"/>
</dbReference>
<evidence type="ECO:0000256" key="9">
    <source>
        <dbReference type="ARBA" id="ARBA00023180"/>
    </source>
</evidence>
<dbReference type="GO" id="GO:0047238">
    <property type="term" value="F:glucuronosyl-N-acetylgalactosaminyl-proteoglycan 4-beta-N-acetylgalactosaminyltransferase activity"/>
    <property type="evidence" value="ECO:0007669"/>
    <property type="project" value="TreeGrafter"/>
</dbReference>
<evidence type="ECO:0000256" key="8">
    <source>
        <dbReference type="ARBA" id="ARBA00023136"/>
    </source>
</evidence>
<evidence type="ECO:0000256" key="10">
    <source>
        <dbReference type="RuleBase" id="RU364016"/>
    </source>
</evidence>
<comment type="caution">
    <text evidence="11">The sequence shown here is derived from an EMBL/GenBank/DDBJ whole genome shotgun (WGS) entry which is preliminary data.</text>
</comment>
<proteinExistence type="inferred from homology"/>
<evidence type="ECO:0000256" key="6">
    <source>
        <dbReference type="ARBA" id="ARBA00022989"/>
    </source>
</evidence>
<keyword evidence="6" id="KW-1133">Transmembrane helix</keyword>